<dbReference type="OrthoDB" id="563620at2759"/>
<dbReference type="AlphaFoldDB" id="A0A150GTS7"/>
<evidence type="ECO:0000313" key="3">
    <source>
        <dbReference type="EMBL" id="KXZ53088.1"/>
    </source>
</evidence>
<name>A0A150GTS7_GONPE</name>
<keyword evidence="4" id="KW-1185">Reference proteome</keyword>
<accession>A0A150GTS7</accession>
<keyword evidence="2" id="KW-0472">Membrane</keyword>
<dbReference type="EMBL" id="LSYV01000009">
    <property type="protein sequence ID" value="KXZ53088.1"/>
    <property type="molecule type" value="Genomic_DNA"/>
</dbReference>
<dbReference type="Proteomes" id="UP000075714">
    <property type="component" value="Unassembled WGS sequence"/>
</dbReference>
<reference evidence="4" key="1">
    <citation type="journal article" date="2016" name="Nat. Commun.">
        <title>The Gonium pectorale genome demonstrates co-option of cell cycle regulation during the evolution of multicellularity.</title>
        <authorList>
            <person name="Hanschen E.R."/>
            <person name="Marriage T.N."/>
            <person name="Ferris P.J."/>
            <person name="Hamaji T."/>
            <person name="Toyoda A."/>
            <person name="Fujiyama A."/>
            <person name="Neme R."/>
            <person name="Noguchi H."/>
            <person name="Minakuchi Y."/>
            <person name="Suzuki M."/>
            <person name="Kawai-Toyooka H."/>
            <person name="Smith D.R."/>
            <person name="Sparks H."/>
            <person name="Anderson J."/>
            <person name="Bakaric R."/>
            <person name="Luria V."/>
            <person name="Karger A."/>
            <person name="Kirschner M.W."/>
            <person name="Durand P.M."/>
            <person name="Michod R.E."/>
            <person name="Nozaki H."/>
            <person name="Olson B.J."/>
        </authorList>
    </citation>
    <scope>NUCLEOTIDE SEQUENCE [LARGE SCALE GENOMIC DNA]</scope>
    <source>
        <strain evidence="4">NIES-2863</strain>
    </source>
</reference>
<feature type="transmembrane region" description="Helical" evidence="2">
    <location>
        <begin position="756"/>
        <end position="775"/>
    </location>
</feature>
<evidence type="ECO:0000313" key="4">
    <source>
        <dbReference type="Proteomes" id="UP000075714"/>
    </source>
</evidence>
<feature type="compositionally biased region" description="Low complexity" evidence="1">
    <location>
        <begin position="335"/>
        <end position="354"/>
    </location>
</feature>
<evidence type="ECO:0000256" key="2">
    <source>
        <dbReference type="SAM" id="Phobius"/>
    </source>
</evidence>
<comment type="caution">
    <text evidence="3">The sequence shown here is derived from an EMBL/GenBank/DDBJ whole genome shotgun (WGS) entry which is preliminary data.</text>
</comment>
<feature type="region of interest" description="Disordered" evidence="1">
    <location>
        <begin position="797"/>
        <end position="821"/>
    </location>
</feature>
<feature type="compositionally biased region" description="Gly residues" evidence="1">
    <location>
        <begin position="798"/>
        <end position="813"/>
    </location>
</feature>
<keyword evidence="2" id="KW-0812">Transmembrane</keyword>
<feature type="compositionally biased region" description="Pro residues" evidence="1">
    <location>
        <begin position="539"/>
        <end position="553"/>
    </location>
</feature>
<protein>
    <submittedName>
        <fullName evidence="3">Uncharacterized protein</fullName>
    </submittedName>
</protein>
<keyword evidence="2" id="KW-1133">Transmembrane helix</keyword>
<evidence type="ECO:0000256" key="1">
    <source>
        <dbReference type="SAM" id="MobiDB-lite"/>
    </source>
</evidence>
<organism evidence="3 4">
    <name type="scientific">Gonium pectorale</name>
    <name type="common">Green alga</name>
    <dbReference type="NCBI Taxonomy" id="33097"/>
    <lineage>
        <taxon>Eukaryota</taxon>
        <taxon>Viridiplantae</taxon>
        <taxon>Chlorophyta</taxon>
        <taxon>core chlorophytes</taxon>
        <taxon>Chlorophyceae</taxon>
        <taxon>CS clade</taxon>
        <taxon>Chlamydomonadales</taxon>
        <taxon>Volvocaceae</taxon>
        <taxon>Gonium</taxon>
    </lineage>
</organism>
<gene>
    <name evidence="3" type="ORF">GPECTOR_8g8</name>
</gene>
<sequence>MLGSVSAATATAAATTAGAAEAAATPLAAPRQHAAVSGALTSDVQLGEGDSHLQLVSAACVRGCVQLLLVLRSGAAAAAAAAAVAQAPHSVWASHRRGIYAQMHIPLASPQPVSEGAGGESSSGDSSLVSGSLEQSLQMLLAAAVGAAAAGPTAPPMSAPVPAPFAMPRAVLWPAALPLVRRGARAATAEAAAAGPSAPAAKVVVALVLLPQRHALLRPLAAVRCVLVGAEAGDRGSYGAGGKRETVLMDEELRVTALTGPAAEPAETQAPATAAAVEPEAALAVVGVVITPAVQQAAAAARTGAGAGAGGGTLLTLHLLPPRVTLAPPPPQPPESGSGSSSSPAERPAPSVVTTAEAPGAAPLAVLPLLLLPAEAATELRQLHEEIVGPDAAAVLNGMLAATAAPVATAAEPPHEEHVAAVSGGAAAAAVSRDGRQREVLSDAVTAIADSGLQDLAFDFGSLVEDASPLMPPPPRGGDSEVLGDGAAAGAADIRADAGHKAEAEAEAMAGPYGGEGDGDEGAGSGSDRAPDRTAELQPPSPPPPSPPPSHARMPWPPACCLWASLRGFEPPSLEASYQAFKAAQCAGLDLTGLLLVSGVRAAATVRTHREAADGRPMGAPWRLQMASQLAFLAPMLSALLLRLVMHQYKRWRNALLQLRGLLDAAVLLLMLCPLPPPLRASAAAGRAGGAGRAPSLLVIPDAWLRCCQRYPTHAATHCLIEPFTFRLSPHLQARVTAVGLLPMFLLARSCAAGDWRAGALFVVAFALGTLAVSASTDALTRRRFLTARAATARAAAGGRGGSGVTRGGGGSASEGAAEDA</sequence>
<feature type="region of interest" description="Disordered" evidence="1">
    <location>
        <begin position="322"/>
        <end position="354"/>
    </location>
</feature>
<feature type="transmembrane region" description="Helical" evidence="2">
    <location>
        <begin position="626"/>
        <end position="645"/>
    </location>
</feature>
<feature type="region of interest" description="Disordered" evidence="1">
    <location>
        <begin position="510"/>
        <end position="553"/>
    </location>
</feature>
<proteinExistence type="predicted"/>